<evidence type="ECO:0000256" key="1">
    <source>
        <dbReference type="SAM" id="Phobius"/>
    </source>
</evidence>
<dbReference type="EnsemblPlants" id="ONIVA01G07730.1">
    <property type="protein sequence ID" value="ONIVA01G07730.1"/>
    <property type="gene ID" value="ONIVA01G07730"/>
</dbReference>
<dbReference type="OMA" id="ISIPPHM"/>
<feature type="transmembrane region" description="Helical" evidence="1">
    <location>
        <begin position="6"/>
        <end position="29"/>
    </location>
</feature>
<keyword evidence="1" id="KW-0472">Membrane</keyword>
<name>A0A0E0FHU7_ORYNI</name>
<protein>
    <submittedName>
        <fullName evidence="2">Uncharacterized protein</fullName>
    </submittedName>
</protein>
<keyword evidence="1" id="KW-0812">Transmembrane</keyword>
<keyword evidence="1" id="KW-1133">Transmembrane helix</keyword>
<dbReference type="Gramene" id="ONIVA01G07730.1">
    <property type="protein sequence ID" value="ONIVA01G07730.1"/>
    <property type="gene ID" value="ONIVA01G07730"/>
</dbReference>
<accession>A0A0E0FHU7</accession>
<evidence type="ECO:0000313" key="2">
    <source>
        <dbReference type="EnsemblPlants" id="ONIVA01G07730.1"/>
    </source>
</evidence>
<dbReference type="Proteomes" id="UP000006591">
    <property type="component" value="Chromosome 1"/>
</dbReference>
<keyword evidence="3" id="KW-1185">Reference proteome</keyword>
<dbReference type="HOGENOM" id="CLU_1771039_0_0_1"/>
<evidence type="ECO:0000313" key="3">
    <source>
        <dbReference type="Proteomes" id="UP000006591"/>
    </source>
</evidence>
<proteinExistence type="predicted"/>
<sequence length="147" mass="15598">MCGVAVAVATEVGALMAMALLVMSCVALLDDKDMGAGGGVEEAWVASRWRPSRADKVRHLMVHESMHDVVRNLSVFLLLSSADGLTPSISIPLHMAVSLPVAPFPRAGDTLSPSRWLSRGAYTLPLPLLATPHQGYLVSSGPRRVGE</sequence>
<dbReference type="AlphaFoldDB" id="A0A0E0FHU7"/>
<organism evidence="2">
    <name type="scientific">Oryza nivara</name>
    <name type="common">Indian wild rice</name>
    <name type="synonym">Oryza sativa f. spontanea</name>
    <dbReference type="NCBI Taxonomy" id="4536"/>
    <lineage>
        <taxon>Eukaryota</taxon>
        <taxon>Viridiplantae</taxon>
        <taxon>Streptophyta</taxon>
        <taxon>Embryophyta</taxon>
        <taxon>Tracheophyta</taxon>
        <taxon>Spermatophyta</taxon>
        <taxon>Magnoliopsida</taxon>
        <taxon>Liliopsida</taxon>
        <taxon>Poales</taxon>
        <taxon>Poaceae</taxon>
        <taxon>BOP clade</taxon>
        <taxon>Oryzoideae</taxon>
        <taxon>Oryzeae</taxon>
        <taxon>Oryzinae</taxon>
        <taxon>Oryza</taxon>
    </lineage>
</organism>
<reference evidence="2" key="2">
    <citation type="submission" date="2018-04" db="EMBL/GenBank/DDBJ databases">
        <title>OnivRS2 (Oryza nivara Reference Sequence Version 2).</title>
        <authorList>
            <person name="Zhang J."/>
            <person name="Kudrna D."/>
            <person name="Lee S."/>
            <person name="Talag J."/>
            <person name="Rajasekar S."/>
            <person name="Welchert J."/>
            <person name="Hsing Y.-I."/>
            <person name="Wing R.A."/>
        </authorList>
    </citation>
    <scope>NUCLEOTIDE SEQUENCE [LARGE SCALE GENOMIC DNA]</scope>
</reference>
<reference evidence="2" key="1">
    <citation type="submission" date="2015-04" db="UniProtKB">
        <authorList>
            <consortium name="EnsemblPlants"/>
        </authorList>
    </citation>
    <scope>IDENTIFICATION</scope>
    <source>
        <strain evidence="2">SL10</strain>
    </source>
</reference>